<sequence length="47" mass="5410">MNRPSGAFKQTERSCESKMEGSHPDKLTVDTEMFEVLQVQKVQKLLK</sequence>
<evidence type="ECO:0000256" key="1">
    <source>
        <dbReference type="SAM" id="MobiDB-lite"/>
    </source>
</evidence>
<gene>
    <name evidence="2" type="ORF">HMPREF9436_03044</name>
</gene>
<accession>E2ZMW6</accession>
<feature type="compositionally biased region" description="Basic and acidic residues" evidence="1">
    <location>
        <begin position="10"/>
        <end position="27"/>
    </location>
</feature>
<dbReference type="Proteomes" id="UP000006028">
    <property type="component" value="Unassembled WGS sequence"/>
</dbReference>
<protein>
    <submittedName>
        <fullName evidence="2">Uncharacterized protein</fullName>
    </submittedName>
</protein>
<proteinExistence type="predicted"/>
<dbReference type="AlphaFoldDB" id="E2ZMW6"/>
<evidence type="ECO:0000313" key="2">
    <source>
        <dbReference type="EMBL" id="EFQ05527.1"/>
    </source>
</evidence>
<evidence type="ECO:0000313" key="3">
    <source>
        <dbReference type="Proteomes" id="UP000006028"/>
    </source>
</evidence>
<dbReference type="HOGENOM" id="CLU_3177063_0_0_9"/>
<dbReference type="EMBL" id="AECU01000217">
    <property type="protein sequence ID" value="EFQ05527.1"/>
    <property type="molecule type" value="Genomic_DNA"/>
</dbReference>
<feature type="non-terminal residue" evidence="2">
    <location>
        <position position="47"/>
    </location>
</feature>
<reference evidence="2 3" key="1">
    <citation type="submission" date="2010-08" db="EMBL/GenBank/DDBJ databases">
        <authorList>
            <person name="Weinstock G."/>
            <person name="Sodergren E."/>
            <person name="Clifton S."/>
            <person name="Fulton L."/>
            <person name="Fulton B."/>
            <person name="Courtney L."/>
            <person name="Fronick C."/>
            <person name="Harrison M."/>
            <person name="Strong C."/>
            <person name="Farmer C."/>
            <person name="Delahaunty K."/>
            <person name="Markovic C."/>
            <person name="Hall O."/>
            <person name="Minx P."/>
            <person name="Tomlinson C."/>
            <person name="Mitreva M."/>
            <person name="Hou S."/>
            <person name="Chen J."/>
            <person name="Wollam A."/>
            <person name="Pepin K.H."/>
            <person name="Johnson M."/>
            <person name="Bhonagiri V."/>
            <person name="Zhang X."/>
            <person name="Suruliraj S."/>
            <person name="Warren W."/>
            <person name="Chinwalla A."/>
            <person name="Mardis E.R."/>
            <person name="Wilson R.K."/>
        </authorList>
    </citation>
    <scope>NUCLEOTIDE SEQUENCE [LARGE SCALE GENOMIC DNA]</scope>
    <source>
        <strain evidence="2 3">KLE1255</strain>
    </source>
</reference>
<organism evidence="2 3">
    <name type="scientific">Faecalibacterium cf. prausnitzii KLE1255</name>
    <dbReference type="NCBI Taxonomy" id="748224"/>
    <lineage>
        <taxon>Bacteria</taxon>
        <taxon>Bacillati</taxon>
        <taxon>Bacillota</taxon>
        <taxon>Clostridia</taxon>
        <taxon>Eubacteriales</taxon>
        <taxon>Oscillospiraceae</taxon>
        <taxon>Faecalibacterium</taxon>
    </lineage>
</organism>
<comment type="caution">
    <text evidence="2">The sequence shown here is derived from an EMBL/GenBank/DDBJ whole genome shotgun (WGS) entry which is preliminary data.</text>
</comment>
<name>E2ZMW6_9FIRM</name>
<feature type="region of interest" description="Disordered" evidence="1">
    <location>
        <begin position="1"/>
        <end position="27"/>
    </location>
</feature>